<keyword evidence="3" id="KW-1185">Reference proteome</keyword>
<feature type="compositionally biased region" description="Low complexity" evidence="1">
    <location>
        <begin position="608"/>
        <end position="622"/>
    </location>
</feature>
<reference evidence="2" key="1">
    <citation type="submission" date="2022-08" db="EMBL/GenBank/DDBJ databases">
        <authorList>
            <consortium name="DOE Joint Genome Institute"/>
            <person name="Min B."/>
            <person name="Riley R."/>
            <person name="Sierra-Patev S."/>
            <person name="Naranjo-Ortiz M."/>
            <person name="Looney B."/>
            <person name="Konkel Z."/>
            <person name="Slot J.C."/>
            <person name="Sakamoto Y."/>
            <person name="Steenwyk J.L."/>
            <person name="Rokas A."/>
            <person name="Carro J."/>
            <person name="Camarero S."/>
            <person name="Ferreira P."/>
            <person name="Molpeceres G."/>
            <person name="Ruiz-Duenas F.J."/>
            <person name="Serrano A."/>
            <person name="Henrissat B."/>
            <person name="Drula E."/>
            <person name="Hughes K.W."/>
            <person name="Mata J.L."/>
            <person name="Ishikawa N.K."/>
            <person name="Vargas-Isla R."/>
            <person name="Ushijima S."/>
            <person name="Smith C.A."/>
            <person name="Ahrendt S."/>
            <person name="Andreopoulos W."/>
            <person name="He G."/>
            <person name="Labutti K."/>
            <person name="Lipzen A."/>
            <person name="Ng V."/>
            <person name="Sandor L."/>
            <person name="Barry K."/>
            <person name="Martinez A.T."/>
            <person name="Xiao Y."/>
            <person name="Gibbons J.G."/>
            <person name="Terashima K."/>
            <person name="Hibbett D.S."/>
            <person name="Grigoriev I.V."/>
        </authorList>
    </citation>
    <scope>NUCLEOTIDE SEQUENCE</scope>
    <source>
        <strain evidence="2">TFB9207</strain>
    </source>
</reference>
<feature type="region of interest" description="Disordered" evidence="1">
    <location>
        <begin position="61"/>
        <end position="88"/>
    </location>
</feature>
<evidence type="ECO:0000313" key="2">
    <source>
        <dbReference type="EMBL" id="KAJ3844653.1"/>
    </source>
</evidence>
<feature type="compositionally biased region" description="Acidic residues" evidence="1">
    <location>
        <begin position="194"/>
        <end position="203"/>
    </location>
</feature>
<feature type="compositionally biased region" description="Low complexity" evidence="1">
    <location>
        <begin position="66"/>
        <end position="84"/>
    </location>
</feature>
<feature type="compositionally biased region" description="Polar residues" evidence="1">
    <location>
        <begin position="1308"/>
        <end position="1325"/>
    </location>
</feature>
<feature type="region of interest" description="Disordered" evidence="1">
    <location>
        <begin position="178"/>
        <end position="215"/>
    </location>
</feature>
<dbReference type="Proteomes" id="UP001163846">
    <property type="component" value="Unassembled WGS sequence"/>
</dbReference>
<comment type="caution">
    <text evidence="2">The sequence shown here is derived from an EMBL/GenBank/DDBJ whole genome shotgun (WGS) entry which is preliminary data.</text>
</comment>
<gene>
    <name evidence="2" type="ORF">F5878DRAFT_706070</name>
</gene>
<feature type="region of interest" description="Disordered" evidence="1">
    <location>
        <begin position="1235"/>
        <end position="1275"/>
    </location>
</feature>
<sequence length="1351" mass="152351">MSYRGPTQPQGFEDASGKLNIWRVSYERNQWLVYCNVCRSTGQTPYNANSHKKTAKHLANVARLRSSQSQTPTTSATSDTTSMSRVPPAVPITSVADLAATRLMQSLAHSDSLVKEPLPPLSYFAESPLSAEPNSQFDWGDLDVLEPEFSSGSHDSEGIQALNDFMLNIYQFGPDNINSDDEHLSNVDHLPTDSDNDSGDDFEPSTRGPDAFNPYDGLLNKRSRNDFSHKSPEWFPWSNRTLDLFLWLLKVNGTTDATSVKTMKDLDSKLQSLYGIQTYEYKGAFGHTYYVNSIADIISQEMSNPRVRPHLSFYPEDKPNNLSEANQFAHWCDEIADNELGPMVRIGSDDYYIFEPAMLRSGVVCMPHRWLIREGRFYARCWRLEEIVREGNRKSWRVIQGDSKFEVDQEDFLKPFPKLMSDMYLYPHLTNVSVIEDVINKSTEPPTIFDWKHMNPVLGNPWRHKANGAMCLSFPIWLYCDDTSGNTSKRWNEHNSFLFTPAGLPRSEISKEYNVHFLCTSNSAPPLEMLDGIVDQINDAQEHGIWAWDLATESVVLLLVSVFALLGDNPMQSEFACHIGLRGKFFCRTCWVKGKDAAADRIQQATASSQVDSDSGSSGDGSEANSVQSGSTAASKGGTKKKPTKYKESLASMVARVKAFVKPGKPRHKTESIEALKNQLTEAQTSGAQSRISKSRTDTGLKDTYQNFFINRLLNSYKRHRGGCSLNQENTVNDTCHALPEETMSPVWRIRGLDPHSDTPVEILHVVLLGFIKYLWRDVIENQIKKNPEKKAELAARLSSVDVEGLGLGSKLPGETLVNYYGSLTGSNFRKICQVAPFVLKPFVADQCYETWISLSKLVPLIWQPMIENLDEYLVTLQHEIDQFLLRVAKWNKFLNPSMQSSGQRVYIQSSNRLAPSRDIAWAFGKQNRIRHLLSGGIFLDREQIELNGDIDKKFVDSSLHQRDRITQVQHYFRSSMFEQKHWVSVGQSALDVVSYSDTVAQYLGISDKKKELPQTGTCVLDQTAGEQHWWNTQSGRLHTPSSNIFTDAEKSLGSFHRSKDLIVNNGDQCSVHTFVTCSDPLLHNFAHDRLAVVEVVEILRLKRTNSSVNIIADSVLVEAMSVGSTPSCHGEYFLVKPEMIQCTVNVQHDCDHNNCQLERIAPVYQERKKTSQLKAVIVHKGDLSDRVLNTAQMRDAKFVQKFRIMSDNLALDHVLEHSATREWDSVNKAKVSHTQLTGYTSRRTGKAPSRTHPSPVIHTTHHNSPSPSMIARSTVPDPVQLPYAVRVPAQHRTPVHESHPSPVVHTTYHNSPSPSFTARSTVPNPVQPPHRVRRECLLNIIHLFMSSLYH</sequence>
<name>A0AA38PKJ9_9AGAR</name>
<feature type="region of interest" description="Disordered" evidence="1">
    <location>
        <begin position="605"/>
        <end position="646"/>
    </location>
</feature>
<dbReference type="PANTHER" id="PTHR31912">
    <property type="entry name" value="IP13529P"/>
    <property type="match status" value="1"/>
</dbReference>
<protein>
    <submittedName>
        <fullName evidence="2">Uncharacterized protein</fullName>
    </submittedName>
</protein>
<feature type="compositionally biased region" description="Basic and acidic residues" evidence="1">
    <location>
        <begin position="180"/>
        <end position="192"/>
    </location>
</feature>
<dbReference type="EMBL" id="MU805949">
    <property type="protein sequence ID" value="KAJ3844653.1"/>
    <property type="molecule type" value="Genomic_DNA"/>
</dbReference>
<evidence type="ECO:0000313" key="3">
    <source>
        <dbReference type="Proteomes" id="UP001163846"/>
    </source>
</evidence>
<dbReference type="PANTHER" id="PTHR31912:SF34">
    <property type="entry name" value="NOTOCHORD-RELATED PROTEIN"/>
    <property type="match status" value="1"/>
</dbReference>
<proteinExistence type="predicted"/>
<accession>A0AA38PKJ9</accession>
<feature type="region of interest" description="Disordered" evidence="1">
    <location>
        <begin position="1292"/>
        <end position="1329"/>
    </location>
</feature>
<organism evidence="2 3">
    <name type="scientific">Lentinula raphanica</name>
    <dbReference type="NCBI Taxonomy" id="153919"/>
    <lineage>
        <taxon>Eukaryota</taxon>
        <taxon>Fungi</taxon>
        <taxon>Dikarya</taxon>
        <taxon>Basidiomycota</taxon>
        <taxon>Agaricomycotina</taxon>
        <taxon>Agaricomycetes</taxon>
        <taxon>Agaricomycetidae</taxon>
        <taxon>Agaricales</taxon>
        <taxon>Marasmiineae</taxon>
        <taxon>Omphalotaceae</taxon>
        <taxon>Lentinula</taxon>
    </lineage>
</organism>
<evidence type="ECO:0000256" key="1">
    <source>
        <dbReference type="SAM" id="MobiDB-lite"/>
    </source>
</evidence>